<protein>
    <submittedName>
        <fullName evidence="2">Uncharacterized protein</fullName>
    </submittedName>
</protein>
<proteinExistence type="predicted"/>
<comment type="caution">
    <text evidence="2">The sequence shown here is derived from an EMBL/GenBank/DDBJ whole genome shotgun (WGS) entry which is preliminary data.</text>
</comment>
<evidence type="ECO:0000313" key="2">
    <source>
        <dbReference type="EMBL" id="KAG0471601.1"/>
    </source>
</evidence>
<organism evidence="2 3">
    <name type="scientific">Vanilla planifolia</name>
    <name type="common">Vanilla</name>
    <dbReference type="NCBI Taxonomy" id="51239"/>
    <lineage>
        <taxon>Eukaryota</taxon>
        <taxon>Viridiplantae</taxon>
        <taxon>Streptophyta</taxon>
        <taxon>Embryophyta</taxon>
        <taxon>Tracheophyta</taxon>
        <taxon>Spermatophyta</taxon>
        <taxon>Magnoliopsida</taxon>
        <taxon>Liliopsida</taxon>
        <taxon>Asparagales</taxon>
        <taxon>Orchidaceae</taxon>
        <taxon>Vanilloideae</taxon>
        <taxon>Vanilleae</taxon>
        <taxon>Vanilla</taxon>
    </lineage>
</organism>
<gene>
    <name evidence="2" type="ORF">HPP92_016147</name>
</gene>
<evidence type="ECO:0000256" key="1">
    <source>
        <dbReference type="SAM" id="MobiDB-lite"/>
    </source>
</evidence>
<reference evidence="2 3" key="1">
    <citation type="journal article" date="2020" name="Nat. Food">
        <title>A phased Vanilla planifolia genome enables genetic improvement of flavour and production.</title>
        <authorList>
            <person name="Hasing T."/>
            <person name="Tang H."/>
            <person name="Brym M."/>
            <person name="Khazi F."/>
            <person name="Huang T."/>
            <person name="Chambers A.H."/>
        </authorList>
    </citation>
    <scope>NUCLEOTIDE SEQUENCE [LARGE SCALE GENOMIC DNA]</scope>
    <source>
        <tissue evidence="2">Leaf</tissue>
    </source>
</reference>
<dbReference type="Proteomes" id="UP000639772">
    <property type="component" value="Unassembled WGS sequence"/>
</dbReference>
<sequence>MSLGPCTPLCSLQQCLPIGPVVDLSLSATTAEKVVSSTVLDVDRRSVTPLEPENTREDGELPISQPSTAVPDDSRTKGSATSSDLVPNRNLALISKI</sequence>
<dbReference type="EMBL" id="JADCNM010000008">
    <property type="protein sequence ID" value="KAG0471601.1"/>
    <property type="molecule type" value="Genomic_DNA"/>
</dbReference>
<evidence type="ECO:0000313" key="3">
    <source>
        <dbReference type="Proteomes" id="UP000639772"/>
    </source>
</evidence>
<feature type="region of interest" description="Disordered" evidence="1">
    <location>
        <begin position="45"/>
        <end position="85"/>
    </location>
</feature>
<name>A0A835QIL6_VANPL</name>
<accession>A0A835QIL6</accession>
<dbReference type="AlphaFoldDB" id="A0A835QIL6"/>